<name>A0AAN6GHQ4_9BASI</name>
<evidence type="ECO:0000256" key="1">
    <source>
        <dbReference type="SAM" id="MobiDB-lite"/>
    </source>
</evidence>
<accession>A0AAN6GHQ4</accession>
<reference evidence="2" key="1">
    <citation type="journal article" date="2023" name="PhytoFront">
        <title>Draft Genome Resources of Seven Strains of Tilletia horrida, Causal Agent of Kernel Smut of Rice.</title>
        <authorList>
            <person name="Khanal S."/>
            <person name="Antony Babu S."/>
            <person name="Zhou X.G."/>
        </authorList>
    </citation>
    <scope>NUCLEOTIDE SEQUENCE</scope>
    <source>
        <strain evidence="2">TX3</strain>
    </source>
</reference>
<proteinExistence type="predicted"/>
<dbReference type="Proteomes" id="UP001176521">
    <property type="component" value="Unassembled WGS sequence"/>
</dbReference>
<evidence type="ECO:0000313" key="3">
    <source>
        <dbReference type="Proteomes" id="UP001176521"/>
    </source>
</evidence>
<comment type="caution">
    <text evidence="2">The sequence shown here is derived from an EMBL/GenBank/DDBJ whole genome shotgun (WGS) entry which is preliminary data.</text>
</comment>
<feature type="region of interest" description="Disordered" evidence="1">
    <location>
        <begin position="227"/>
        <end position="246"/>
    </location>
</feature>
<dbReference type="AlphaFoldDB" id="A0AAN6GHQ4"/>
<organism evidence="2 3">
    <name type="scientific">Tilletia horrida</name>
    <dbReference type="NCBI Taxonomy" id="155126"/>
    <lineage>
        <taxon>Eukaryota</taxon>
        <taxon>Fungi</taxon>
        <taxon>Dikarya</taxon>
        <taxon>Basidiomycota</taxon>
        <taxon>Ustilaginomycotina</taxon>
        <taxon>Exobasidiomycetes</taxon>
        <taxon>Tilletiales</taxon>
        <taxon>Tilletiaceae</taxon>
        <taxon>Tilletia</taxon>
    </lineage>
</organism>
<protein>
    <submittedName>
        <fullName evidence="2">Uncharacterized protein</fullName>
    </submittedName>
</protein>
<gene>
    <name evidence="2" type="ORF">OC842_001509</name>
</gene>
<evidence type="ECO:0000313" key="2">
    <source>
        <dbReference type="EMBL" id="KAK0537818.1"/>
    </source>
</evidence>
<dbReference type="EMBL" id="JAPDMQ010000054">
    <property type="protein sequence ID" value="KAK0537818.1"/>
    <property type="molecule type" value="Genomic_DNA"/>
</dbReference>
<sequence length="286" mass="32356">MQTKQDAAEAWGTTFRRRANKQTKGRYRNETFVVRSGFELAPKCRSELIETTPLALFEEAFIIQQDILEPLTDDELRLLFQGSQDVDVRNVGPQDPDHTPLPTEKWQWCELLTIVQQDSPSTSDLRSSSPPSTELFWRASCFPGLPVHSLSQDEKEYVDGAVPHPPSKLSGISSWISGDVPQRDAKEKCYITVRCQDMEDGSTNFPHVDEAGAMNTLLWVRQQPKALRRTKPAQTSSGLLRLPPHPAHINQSPVTEDELDGRPVGIQWLWWPPHARQHFERAAADA</sequence>
<keyword evidence="3" id="KW-1185">Reference proteome</keyword>